<evidence type="ECO:0000256" key="1">
    <source>
        <dbReference type="SAM" id="MobiDB-lite"/>
    </source>
</evidence>
<comment type="caution">
    <text evidence="2">The sequence shown here is derived from an EMBL/GenBank/DDBJ whole genome shotgun (WGS) entry which is preliminary data.</text>
</comment>
<name>A0A420HXX4_9PEZI</name>
<reference evidence="2 3" key="1">
    <citation type="journal article" date="2018" name="BMC Genomics">
        <title>Comparative genome analyses reveal sequence features reflecting distinct modes of host-adaptation between dicot and monocot powdery mildew.</title>
        <authorList>
            <person name="Wu Y."/>
            <person name="Ma X."/>
            <person name="Pan Z."/>
            <person name="Kale S.D."/>
            <person name="Song Y."/>
            <person name="King H."/>
            <person name="Zhang Q."/>
            <person name="Presley C."/>
            <person name="Deng X."/>
            <person name="Wei C.I."/>
            <person name="Xiao S."/>
        </authorList>
    </citation>
    <scope>NUCLEOTIDE SEQUENCE [LARGE SCALE GENOMIC DNA]</scope>
    <source>
        <strain evidence="2">UCSC1</strain>
    </source>
</reference>
<protein>
    <submittedName>
        <fullName evidence="2">Uncharacterized protein</fullName>
    </submittedName>
</protein>
<proteinExistence type="predicted"/>
<feature type="region of interest" description="Disordered" evidence="1">
    <location>
        <begin position="1"/>
        <end position="51"/>
    </location>
</feature>
<gene>
    <name evidence="2" type="ORF">GcC1_148025</name>
</gene>
<dbReference type="Proteomes" id="UP000285405">
    <property type="component" value="Unassembled WGS sequence"/>
</dbReference>
<evidence type="ECO:0000313" key="2">
    <source>
        <dbReference type="EMBL" id="RKF62260.1"/>
    </source>
</evidence>
<dbReference type="AlphaFoldDB" id="A0A420HXX4"/>
<sequence>MSDRTLRSRNKGNSADKEDSQTQSMISRFEQESSSTDTPNSSIQKLVDHQTENAVQRALSQIQLSPSSEAREPETKSFLCQKTPSLAPHAPSPISTNFSSSRDIRDRTRFPEKFADNKSEVDFEAWKMEMKITIDDHLLEFNSTEKQIRAYFKCTTGRAQILLLSRMSGSESFKDASEVVKALDEEFFDYNKETRAREGYYNLRMQNSETYRCFRMKFRELAMEGGISRACWFNDLCNKITPALRRDIKGEKFRMSED</sequence>
<feature type="region of interest" description="Disordered" evidence="1">
    <location>
        <begin position="83"/>
        <end position="102"/>
    </location>
</feature>
<dbReference type="OrthoDB" id="3600130at2759"/>
<accession>A0A420HXX4</accession>
<feature type="compositionally biased region" description="Polar residues" evidence="1">
    <location>
        <begin position="21"/>
        <end position="44"/>
    </location>
</feature>
<organism evidence="2 3">
    <name type="scientific">Golovinomyces cichoracearum</name>
    <dbReference type="NCBI Taxonomy" id="62708"/>
    <lineage>
        <taxon>Eukaryota</taxon>
        <taxon>Fungi</taxon>
        <taxon>Dikarya</taxon>
        <taxon>Ascomycota</taxon>
        <taxon>Pezizomycotina</taxon>
        <taxon>Leotiomycetes</taxon>
        <taxon>Erysiphales</taxon>
        <taxon>Erysiphaceae</taxon>
        <taxon>Golovinomyces</taxon>
    </lineage>
</organism>
<evidence type="ECO:0000313" key="3">
    <source>
        <dbReference type="Proteomes" id="UP000285405"/>
    </source>
</evidence>
<dbReference type="EMBL" id="MCBR01014895">
    <property type="protein sequence ID" value="RKF62260.1"/>
    <property type="molecule type" value="Genomic_DNA"/>
</dbReference>